<dbReference type="Gene3D" id="2.60.120.260">
    <property type="entry name" value="Galactose-binding domain-like"/>
    <property type="match status" value="1"/>
</dbReference>
<organism evidence="1">
    <name type="scientific">bioreactor metagenome</name>
    <dbReference type="NCBI Taxonomy" id="1076179"/>
    <lineage>
        <taxon>unclassified sequences</taxon>
        <taxon>metagenomes</taxon>
        <taxon>ecological metagenomes</taxon>
    </lineage>
</organism>
<accession>A0A644Y0L8</accession>
<gene>
    <name evidence="1" type="ORF">SDC9_68349</name>
</gene>
<name>A0A644Y0L8_9ZZZZ</name>
<dbReference type="EMBL" id="VSSQ01003691">
    <property type="protein sequence ID" value="MPM21899.1"/>
    <property type="molecule type" value="Genomic_DNA"/>
</dbReference>
<reference evidence="1" key="1">
    <citation type="submission" date="2019-08" db="EMBL/GenBank/DDBJ databases">
        <authorList>
            <person name="Kucharzyk K."/>
            <person name="Murdoch R.W."/>
            <person name="Higgins S."/>
            <person name="Loffler F."/>
        </authorList>
    </citation>
    <scope>NUCLEOTIDE SEQUENCE</scope>
</reference>
<dbReference type="AlphaFoldDB" id="A0A644Y0L8"/>
<evidence type="ECO:0000313" key="1">
    <source>
        <dbReference type="EMBL" id="MPM21899.1"/>
    </source>
</evidence>
<protein>
    <recommendedName>
        <fullName evidence="2">CBM-cenC domain-containing protein</fullName>
    </recommendedName>
</protein>
<dbReference type="InterPro" id="IPR008979">
    <property type="entry name" value="Galactose-bd-like_sf"/>
</dbReference>
<sequence length="151" mass="16541">MPKAGPDGQTCCKLSGPLDFTLYWYNMGRPGGTGIQLTEGKTYTLSAWIKTEGINVEKLFSKAVLHVINYGWSSGTALPITGEDGSWRRYSVTFQAPKQQKEVPPDGAGYSLLILFPAKVDGTVWLTDIQVEEGDKMTAFTPCKFDLTAKP</sequence>
<proteinExistence type="predicted"/>
<dbReference type="SUPFAM" id="SSF49785">
    <property type="entry name" value="Galactose-binding domain-like"/>
    <property type="match status" value="1"/>
</dbReference>
<evidence type="ECO:0008006" key="2">
    <source>
        <dbReference type="Google" id="ProtNLM"/>
    </source>
</evidence>
<comment type="caution">
    <text evidence="1">The sequence shown here is derived from an EMBL/GenBank/DDBJ whole genome shotgun (WGS) entry which is preliminary data.</text>
</comment>